<evidence type="ECO:0000259" key="15">
    <source>
        <dbReference type="Pfam" id="PF00133"/>
    </source>
</evidence>
<dbReference type="InterPro" id="IPR002301">
    <property type="entry name" value="Ile-tRNA-ligase"/>
</dbReference>
<comment type="catalytic activity">
    <reaction evidence="11">
        <text>tRNA(Ile) + L-isoleucine + ATP = L-isoleucyl-tRNA(Ile) + AMP + diphosphate</text>
        <dbReference type="Rhea" id="RHEA:11060"/>
        <dbReference type="Rhea" id="RHEA-COMP:9666"/>
        <dbReference type="Rhea" id="RHEA-COMP:9695"/>
        <dbReference type="ChEBI" id="CHEBI:30616"/>
        <dbReference type="ChEBI" id="CHEBI:33019"/>
        <dbReference type="ChEBI" id="CHEBI:58045"/>
        <dbReference type="ChEBI" id="CHEBI:78442"/>
        <dbReference type="ChEBI" id="CHEBI:78528"/>
        <dbReference type="ChEBI" id="CHEBI:456215"/>
        <dbReference type="EC" id="6.1.1.5"/>
    </reaction>
</comment>
<dbReference type="GO" id="GO:0000049">
    <property type="term" value="F:tRNA binding"/>
    <property type="evidence" value="ECO:0007669"/>
    <property type="project" value="InterPro"/>
</dbReference>
<dbReference type="SUPFAM" id="SSF47323">
    <property type="entry name" value="Anticodon-binding domain of a subclass of class I aminoacyl-tRNA synthetases"/>
    <property type="match status" value="1"/>
</dbReference>
<dbReference type="CDD" id="cd07960">
    <property type="entry name" value="Anticodon_Ia_Ile_BEm"/>
    <property type="match status" value="1"/>
</dbReference>
<dbReference type="InterPro" id="IPR023585">
    <property type="entry name" value="Ile-tRNA-ligase_type1"/>
</dbReference>
<evidence type="ECO:0000256" key="4">
    <source>
        <dbReference type="ARBA" id="ARBA00013165"/>
    </source>
</evidence>
<evidence type="ECO:0000256" key="14">
    <source>
        <dbReference type="SAM" id="MobiDB-lite"/>
    </source>
</evidence>
<dbReference type="SUPFAM" id="SSF50677">
    <property type="entry name" value="ValRS/IleRS/LeuRS editing domain"/>
    <property type="match status" value="1"/>
</dbReference>
<dbReference type="GO" id="GO:0005739">
    <property type="term" value="C:mitochondrion"/>
    <property type="evidence" value="ECO:0007669"/>
    <property type="project" value="UniProtKB-SubCell"/>
</dbReference>
<dbReference type="GO" id="GO:0006428">
    <property type="term" value="P:isoleucyl-tRNA aminoacylation"/>
    <property type="evidence" value="ECO:0007669"/>
    <property type="project" value="InterPro"/>
</dbReference>
<evidence type="ECO:0000256" key="11">
    <source>
        <dbReference type="ARBA" id="ARBA00048359"/>
    </source>
</evidence>
<evidence type="ECO:0000256" key="10">
    <source>
        <dbReference type="ARBA" id="ARBA00032665"/>
    </source>
</evidence>
<dbReference type="GO" id="GO:0032543">
    <property type="term" value="P:mitochondrial translation"/>
    <property type="evidence" value="ECO:0007669"/>
    <property type="project" value="TreeGrafter"/>
</dbReference>
<evidence type="ECO:0000256" key="1">
    <source>
        <dbReference type="ARBA" id="ARBA00004173"/>
    </source>
</evidence>
<dbReference type="EMBL" id="JANBPT010000271">
    <property type="protein sequence ID" value="KAJ1924465.1"/>
    <property type="molecule type" value="Genomic_DNA"/>
</dbReference>
<dbReference type="Gene3D" id="3.40.50.620">
    <property type="entry name" value="HUPs"/>
    <property type="match status" value="2"/>
</dbReference>
<evidence type="ECO:0000256" key="13">
    <source>
        <dbReference type="RuleBase" id="RU363035"/>
    </source>
</evidence>
<evidence type="ECO:0000256" key="2">
    <source>
        <dbReference type="ARBA" id="ARBA00004496"/>
    </source>
</evidence>
<dbReference type="EC" id="6.1.1.5" evidence="4"/>
<organism evidence="17 18">
    <name type="scientific">Tieghemiomyces parasiticus</name>
    <dbReference type="NCBI Taxonomy" id="78921"/>
    <lineage>
        <taxon>Eukaryota</taxon>
        <taxon>Fungi</taxon>
        <taxon>Fungi incertae sedis</taxon>
        <taxon>Zoopagomycota</taxon>
        <taxon>Kickxellomycotina</taxon>
        <taxon>Dimargaritomycetes</taxon>
        <taxon>Dimargaritales</taxon>
        <taxon>Dimargaritaceae</taxon>
        <taxon>Tieghemiomyces</taxon>
    </lineage>
</organism>
<evidence type="ECO:0000256" key="12">
    <source>
        <dbReference type="ARBA" id="ARBA00068280"/>
    </source>
</evidence>
<reference evidence="17" key="1">
    <citation type="submission" date="2022-07" db="EMBL/GenBank/DDBJ databases">
        <title>Phylogenomic reconstructions and comparative analyses of Kickxellomycotina fungi.</title>
        <authorList>
            <person name="Reynolds N.K."/>
            <person name="Stajich J.E."/>
            <person name="Barry K."/>
            <person name="Grigoriev I.V."/>
            <person name="Crous P."/>
            <person name="Smith M.E."/>
        </authorList>
    </citation>
    <scope>NUCLEOTIDE SEQUENCE</scope>
    <source>
        <strain evidence="17">RSA 861</strain>
    </source>
</reference>
<name>A0A9W8A9L5_9FUNG</name>
<feature type="region of interest" description="Disordered" evidence="14">
    <location>
        <begin position="853"/>
        <end position="876"/>
    </location>
</feature>
<comment type="subcellular location">
    <subcellularLocation>
        <location evidence="2">Cytoplasm</location>
    </subcellularLocation>
    <subcellularLocation>
        <location evidence="1">Mitochondrion</location>
    </subcellularLocation>
</comment>
<dbReference type="InterPro" id="IPR002300">
    <property type="entry name" value="aa-tRNA-synth_Ia"/>
</dbReference>
<gene>
    <name evidence="17" type="primary">ISM1_2</name>
    <name evidence="17" type="ORF">IWQ60_005180</name>
</gene>
<dbReference type="InterPro" id="IPR001412">
    <property type="entry name" value="aa-tRNA-synth_I_CS"/>
</dbReference>
<dbReference type="InterPro" id="IPR009008">
    <property type="entry name" value="Val/Leu/Ile-tRNA-synth_edit"/>
</dbReference>
<evidence type="ECO:0000256" key="9">
    <source>
        <dbReference type="ARBA" id="ARBA00023146"/>
    </source>
</evidence>
<dbReference type="OrthoDB" id="10264412at2759"/>
<dbReference type="HAMAP" id="MF_02002">
    <property type="entry name" value="Ile_tRNA_synth_type1"/>
    <property type="match status" value="1"/>
</dbReference>
<dbReference type="GO" id="GO:0005524">
    <property type="term" value="F:ATP binding"/>
    <property type="evidence" value="ECO:0007669"/>
    <property type="project" value="UniProtKB-KW"/>
</dbReference>
<keyword evidence="18" id="KW-1185">Reference proteome</keyword>
<dbReference type="PANTHER" id="PTHR42765:SF1">
    <property type="entry name" value="ISOLEUCINE--TRNA LIGASE, MITOCHONDRIAL"/>
    <property type="match status" value="1"/>
</dbReference>
<dbReference type="AlphaFoldDB" id="A0A9W8A9L5"/>
<dbReference type="NCBIfam" id="TIGR00392">
    <property type="entry name" value="ileS"/>
    <property type="match status" value="1"/>
</dbReference>
<dbReference type="PANTHER" id="PTHR42765">
    <property type="entry name" value="SOLEUCYL-TRNA SYNTHETASE"/>
    <property type="match status" value="1"/>
</dbReference>
<dbReference type="InterPro" id="IPR009080">
    <property type="entry name" value="tRNAsynth_Ia_anticodon-bd"/>
</dbReference>
<dbReference type="Gene3D" id="3.90.740.10">
    <property type="entry name" value="Valyl/Leucyl/Isoleucyl-tRNA synthetase, editing domain"/>
    <property type="match status" value="1"/>
</dbReference>
<evidence type="ECO:0000256" key="8">
    <source>
        <dbReference type="ARBA" id="ARBA00022917"/>
    </source>
</evidence>
<feature type="domain" description="Methionyl/Valyl/Leucyl/Isoleucyl-tRNA synthetase anticodon-binding" evidence="16">
    <location>
        <begin position="761"/>
        <end position="936"/>
    </location>
</feature>
<evidence type="ECO:0000313" key="17">
    <source>
        <dbReference type="EMBL" id="KAJ1924465.1"/>
    </source>
</evidence>
<feature type="domain" description="Aminoacyl-tRNA synthetase class Ia" evidence="15">
    <location>
        <begin position="74"/>
        <end position="719"/>
    </location>
</feature>
<dbReference type="InterPro" id="IPR050081">
    <property type="entry name" value="Ile-tRNA_ligase"/>
</dbReference>
<dbReference type="PROSITE" id="PS00178">
    <property type="entry name" value="AA_TRNA_LIGASE_I"/>
    <property type="match status" value="1"/>
</dbReference>
<dbReference type="GO" id="GO:0004822">
    <property type="term" value="F:isoleucine-tRNA ligase activity"/>
    <property type="evidence" value="ECO:0007669"/>
    <property type="project" value="UniProtKB-EC"/>
</dbReference>
<evidence type="ECO:0000259" key="16">
    <source>
        <dbReference type="Pfam" id="PF08264"/>
    </source>
</evidence>
<evidence type="ECO:0000313" key="18">
    <source>
        <dbReference type="Proteomes" id="UP001150569"/>
    </source>
</evidence>
<dbReference type="PRINTS" id="PR00984">
    <property type="entry name" value="TRNASYNTHILE"/>
</dbReference>
<keyword evidence="8 13" id="KW-0648">Protein biosynthesis</keyword>
<dbReference type="SUPFAM" id="SSF52374">
    <property type="entry name" value="Nucleotidylyl transferase"/>
    <property type="match status" value="1"/>
</dbReference>
<dbReference type="GO" id="GO:0002161">
    <property type="term" value="F:aminoacyl-tRNA deacylase activity"/>
    <property type="evidence" value="ECO:0007669"/>
    <property type="project" value="InterPro"/>
</dbReference>
<keyword evidence="7 13" id="KW-0067">ATP-binding</keyword>
<dbReference type="InterPro" id="IPR014729">
    <property type="entry name" value="Rossmann-like_a/b/a_fold"/>
</dbReference>
<comment type="caution">
    <text evidence="17">The sequence shown here is derived from an EMBL/GenBank/DDBJ whole genome shotgun (WGS) entry which is preliminary data.</text>
</comment>
<dbReference type="Pfam" id="PF00133">
    <property type="entry name" value="tRNA-synt_1"/>
    <property type="match status" value="1"/>
</dbReference>
<sequence length="1057" mass="116259">MLLCGRLASRASRLPIATGARSHYCRHASTGNSKVYNQTLRLPQTDFPQRPQRPANYAATSRHLADQIYAWQLANNPGPQFILHDGPPYANGDLHLGHALNRITKDIINRYQVLRGRRVRYIPGWDCHGLPIELKALAKLGTANGKAPATDAGDGAAASLDPLKIRRVARKTALTTLEAQKRELQEWGVLADWDVVYRTLDLDYEVRQLGVFRTMVEKGLIYRRTRPVYWSPSSRTALAEAELEYKADHRSQSAYVRFPMTVDATLAKRLGVQLQTLHNRPVYALIWTTTPWTLPANRAIAVHSEIEYVLVDPSSSGHDGITTPQAGDTGPGPLYIVAKARLADLSAKLGLPAGSPGLTTVAGSHLVGLTYLHPLNETILPVIAASYVTADSGTGLVHTAPGHGLEDYEACLALGIPAYAPVDDRGCFTAEAGPALIGKAVLTEGNRAVLDLLTAAGALLHRETIVHSYPYDWRSKQPVIQRATPQWFANLHSIQTPAIRALDAVAALPTSSITRLQGYVAGRKEWCISRQRAWGVPIPVLYNEATGEALCTAATIDHIIGVLQERGTDAWWYGSVVDFIPPAYRNDGQTYRRGTDTMDVWFDSGTSWTLLEAFRPPADQDPQPLADLYLEGSDQHRGWFQSSLLTAIATTGRAPFRKLVTHGFTLDAEGRKMSKSLGNVIDPRTVVQGGADRRRQPALGIDGLRLWVASTEYTKDVTVSDQALVTVGDTLRKFRNTARFMLGNLDTGTVGETNEVITDVDRYALLELNDFLAQATAAYDALAFNKVYQHLARFTNAFLSAFYFDITKDRLYAEAPASSRRRSTQVVLHHLLRGYASVLAPLTIHLAEEIHHHHQKRVSEPSPSPTPASTVETVDSSITKPASVYAQPWPTPNPEWEDSSLRHTWRALLPVRDEAMLALERARQEKHIGRSLDADLVFYVSEGPLAAQCREAGRLFNMVPDDLAEVFIVSNVHLTTDPAEWRRGQSEGAYLAVGNTVPVNYPVAPHHGVVEGTVQVAVRQATKHKCPRCWRLCSAGVDVLCPRCREVVGGIEDVATA</sequence>
<dbReference type="Pfam" id="PF08264">
    <property type="entry name" value="Anticodon_1"/>
    <property type="match status" value="1"/>
</dbReference>
<keyword evidence="5 13" id="KW-0436">Ligase</keyword>
<keyword evidence="6 13" id="KW-0547">Nucleotide-binding</keyword>
<dbReference type="Gene3D" id="1.10.730.20">
    <property type="match status" value="1"/>
</dbReference>
<keyword evidence="9 13" id="KW-0030">Aminoacyl-tRNA synthetase</keyword>
<dbReference type="FunFam" id="3.40.50.620:FF:000111">
    <property type="entry name" value="Mitochondrial isoleucyl-tRNA synthetase"/>
    <property type="match status" value="1"/>
</dbReference>
<dbReference type="InterPro" id="IPR033708">
    <property type="entry name" value="Anticodon_Ile_BEm"/>
</dbReference>
<protein>
    <recommendedName>
        <fullName evidence="12">Isoleucine--tRNA ligase, mitochondrial</fullName>
        <ecNumber evidence="4">6.1.1.5</ecNumber>
    </recommendedName>
    <alternativeName>
        <fullName evidence="10">Isoleucyl-tRNA synthetase</fullName>
    </alternativeName>
</protein>
<proteinExistence type="inferred from homology"/>
<comment type="similarity">
    <text evidence="3 13">Belongs to the class-I aminoacyl-tRNA synthetase family.</text>
</comment>
<dbReference type="Proteomes" id="UP001150569">
    <property type="component" value="Unassembled WGS sequence"/>
</dbReference>
<evidence type="ECO:0000256" key="6">
    <source>
        <dbReference type="ARBA" id="ARBA00022741"/>
    </source>
</evidence>
<dbReference type="InterPro" id="IPR013155">
    <property type="entry name" value="M/V/L/I-tRNA-synth_anticd-bd"/>
</dbReference>
<evidence type="ECO:0000256" key="7">
    <source>
        <dbReference type="ARBA" id="ARBA00022840"/>
    </source>
</evidence>
<evidence type="ECO:0000256" key="3">
    <source>
        <dbReference type="ARBA" id="ARBA00005594"/>
    </source>
</evidence>
<dbReference type="Gene3D" id="1.10.10.830">
    <property type="entry name" value="Ile-tRNA synthetase CP2 domain-like"/>
    <property type="match status" value="1"/>
</dbReference>
<evidence type="ECO:0000256" key="5">
    <source>
        <dbReference type="ARBA" id="ARBA00022598"/>
    </source>
</evidence>
<accession>A0A9W8A9L5</accession>